<name>A0A4Y9S5D7_9BURK</name>
<gene>
    <name evidence="3" type="ORF">E4L96_16430</name>
</gene>
<keyword evidence="4" id="KW-1185">Reference proteome</keyword>
<keyword evidence="1" id="KW-0732">Signal</keyword>
<dbReference type="AlphaFoldDB" id="A0A4Y9S5D7"/>
<protein>
    <recommendedName>
        <fullName evidence="2">DUF6160 domain-containing protein</fullName>
    </recommendedName>
</protein>
<dbReference type="Pfam" id="PF19657">
    <property type="entry name" value="DUF6160"/>
    <property type="match status" value="1"/>
</dbReference>
<feature type="chain" id="PRO_5021315635" description="DUF6160 domain-containing protein" evidence="1">
    <location>
        <begin position="23"/>
        <end position="167"/>
    </location>
</feature>
<feature type="domain" description="DUF6160" evidence="2">
    <location>
        <begin position="1"/>
        <end position="82"/>
    </location>
</feature>
<evidence type="ECO:0000259" key="2">
    <source>
        <dbReference type="Pfam" id="PF19657"/>
    </source>
</evidence>
<evidence type="ECO:0000313" key="4">
    <source>
        <dbReference type="Proteomes" id="UP000298438"/>
    </source>
</evidence>
<proteinExistence type="predicted"/>
<accession>A0A4Y9S5D7</accession>
<evidence type="ECO:0000313" key="3">
    <source>
        <dbReference type="EMBL" id="TFW16399.1"/>
    </source>
</evidence>
<feature type="signal peptide" evidence="1">
    <location>
        <begin position="1"/>
        <end position="22"/>
    </location>
</feature>
<reference evidence="3 4" key="1">
    <citation type="submission" date="2019-03" db="EMBL/GenBank/DDBJ databases">
        <title>Draft Genome Sequence of Massilia arenosa sp. nov., a Novel Massilia Species Isolated from a Sandy-loam Maize Soil.</title>
        <authorList>
            <person name="Raths R."/>
            <person name="Peta V."/>
            <person name="Bucking H."/>
        </authorList>
    </citation>
    <scope>NUCLEOTIDE SEQUENCE [LARGE SCALE GENOMIC DNA]</scope>
    <source>
        <strain evidence="3 4">MC02</strain>
    </source>
</reference>
<evidence type="ECO:0000256" key="1">
    <source>
        <dbReference type="SAM" id="SignalP"/>
    </source>
</evidence>
<dbReference type="RefSeq" id="WP_135208299.1">
    <property type="nucleotide sequence ID" value="NZ_SPVF01000212.1"/>
</dbReference>
<dbReference type="Proteomes" id="UP000298438">
    <property type="component" value="Unassembled WGS sequence"/>
</dbReference>
<comment type="caution">
    <text evidence="3">The sequence shown here is derived from an EMBL/GenBank/DDBJ whole genome shotgun (WGS) entry which is preliminary data.</text>
</comment>
<sequence length="167" mass="16850">MKLLKKLALAAAVASIAASAHAGLTPIADADLSKVSGQDGVSIAADLHINIGEFKYTNTDSTTGGSVSFKNIGINGVIAATLDVINGATFAQDAYGAVLGLTSPQTALAGFYDGGDVVKIAIPNLTSSKNVNMTVGGISMGGSTKSFGAMAMNDIKLQGTTVYIWAH</sequence>
<dbReference type="InterPro" id="IPR046158">
    <property type="entry name" value="DUF6160"/>
</dbReference>
<organism evidence="3 4">
    <name type="scientific">Zemynaea arenosa</name>
    <dbReference type="NCBI Taxonomy" id="2561931"/>
    <lineage>
        <taxon>Bacteria</taxon>
        <taxon>Pseudomonadati</taxon>
        <taxon>Pseudomonadota</taxon>
        <taxon>Betaproteobacteria</taxon>
        <taxon>Burkholderiales</taxon>
        <taxon>Oxalobacteraceae</taxon>
        <taxon>Telluria group</taxon>
        <taxon>Zemynaea</taxon>
    </lineage>
</organism>
<dbReference type="EMBL" id="SPVF01000212">
    <property type="protein sequence ID" value="TFW16399.1"/>
    <property type="molecule type" value="Genomic_DNA"/>
</dbReference>
<dbReference type="OrthoDB" id="8755875at2"/>